<protein>
    <submittedName>
        <fullName evidence="1">DUF4956 domain-containing protein</fullName>
    </submittedName>
</protein>
<dbReference type="AlphaFoldDB" id="A0A2V3DRZ6"/>
<name>A0A2V3DRZ6_9MICC</name>
<dbReference type="OrthoDB" id="3827267at2"/>
<dbReference type="Pfam" id="PF16316">
    <property type="entry name" value="DUF4956"/>
    <property type="match status" value="1"/>
</dbReference>
<accession>A0A2V3DRZ6</accession>
<proteinExistence type="predicted"/>
<keyword evidence="2" id="KW-1185">Reference proteome</keyword>
<dbReference type="InterPro" id="IPR032531">
    <property type="entry name" value="DUF4956"/>
</dbReference>
<dbReference type="EMBL" id="QHLZ01000007">
    <property type="protein sequence ID" value="PXA65016.1"/>
    <property type="molecule type" value="Genomic_DNA"/>
</dbReference>
<dbReference type="RefSeq" id="WP_110106678.1">
    <property type="nucleotide sequence ID" value="NZ_JACBZZ010000001.1"/>
</dbReference>
<reference evidence="1 2" key="1">
    <citation type="submission" date="2018-05" db="EMBL/GenBank/DDBJ databases">
        <title>Genetic diversity of glacier-inhabiting Cryobacterium bacteria in China and description of Cryobacterium mengkeensis sp. nov. and Arthrobacter glacialis sp. nov.</title>
        <authorList>
            <person name="Liu Q."/>
            <person name="Xin Y.-H."/>
        </authorList>
    </citation>
    <scope>NUCLEOTIDE SEQUENCE [LARGE SCALE GENOMIC DNA]</scope>
    <source>
        <strain evidence="1 2">GP3</strain>
    </source>
</reference>
<evidence type="ECO:0000313" key="2">
    <source>
        <dbReference type="Proteomes" id="UP000246303"/>
    </source>
</evidence>
<dbReference type="Proteomes" id="UP000246303">
    <property type="component" value="Unassembled WGS sequence"/>
</dbReference>
<gene>
    <name evidence="1" type="ORF">CVS29_12605</name>
</gene>
<comment type="caution">
    <text evidence="1">The sequence shown here is derived from an EMBL/GenBank/DDBJ whole genome shotgun (WGS) entry which is preliminary data.</text>
</comment>
<sequence length="237" mass="25188">MFNLWIALAANLVCITVLVYAVYFPRYQRRDLAIAYVCLNVGIMLVTMLLSGSGAGMGLGLGLFGVLSIIRLRSDTLTQGEIGYYFAALVLGLMNGLHPDPAWLSPVLSAALVAVLYLADHPRIAPRTRRQSITLDRAYANEVELRDALESLLGGPVTRIEVISLDVVRDMTVADVRYKTPTPAALAAKSSASIGSTESNPMAGTEPALSTADLEAVLFDASDATSAAAPLHAQSHS</sequence>
<evidence type="ECO:0000313" key="1">
    <source>
        <dbReference type="EMBL" id="PXA65016.1"/>
    </source>
</evidence>
<organism evidence="1 2">
    <name type="scientific">Arthrobacter psychrochitiniphilus</name>
    <dbReference type="NCBI Taxonomy" id="291045"/>
    <lineage>
        <taxon>Bacteria</taxon>
        <taxon>Bacillati</taxon>
        <taxon>Actinomycetota</taxon>
        <taxon>Actinomycetes</taxon>
        <taxon>Micrococcales</taxon>
        <taxon>Micrococcaceae</taxon>
        <taxon>Arthrobacter</taxon>
    </lineage>
</organism>